<dbReference type="PRINTS" id="PR00792">
    <property type="entry name" value="PEPSIN"/>
</dbReference>
<feature type="domain" description="Peptidase A1" evidence="2">
    <location>
        <begin position="10"/>
        <end position="318"/>
    </location>
</feature>
<proteinExistence type="inferred from homology"/>
<protein>
    <recommendedName>
        <fullName evidence="2">Peptidase A1 domain-containing protein</fullName>
    </recommendedName>
</protein>
<evidence type="ECO:0000256" key="1">
    <source>
        <dbReference type="ARBA" id="ARBA00007447"/>
    </source>
</evidence>
<evidence type="ECO:0000313" key="3">
    <source>
        <dbReference type="EMBL" id="KAL0949543.1"/>
    </source>
</evidence>
<dbReference type="PANTHER" id="PTHR47966:SF51">
    <property type="entry name" value="BETA-SITE APP-CLEAVING ENZYME, ISOFORM A-RELATED"/>
    <property type="match status" value="1"/>
</dbReference>
<dbReference type="InterPro" id="IPR034164">
    <property type="entry name" value="Pepsin-like_dom"/>
</dbReference>
<keyword evidence="4" id="KW-1185">Reference proteome</keyword>
<evidence type="ECO:0000313" key="4">
    <source>
        <dbReference type="Proteomes" id="UP001556367"/>
    </source>
</evidence>
<evidence type="ECO:0000259" key="2">
    <source>
        <dbReference type="PROSITE" id="PS51767"/>
    </source>
</evidence>
<gene>
    <name evidence="3" type="ORF">HGRIS_009592</name>
</gene>
<dbReference type="Pfam" id="PF00026">
    <property type="entry name" value="Asp"/>
    <property type="match status" value="1"/>
</dbReference>
<dbReference type="Proteomes" id="UP001556367">
    <property type="component" value="Unassembled WGS sequence"/>
</dbReference>
<dbReference type="PANTHER" id="PTHR47966">
    <property type="entry name" value="BETA-SITE APP-CLEAVING ENZYME, ISOFORM A-RELATED"/>
    <property type="match status" value="1"/>
</dbReference>
<dbReference type="CDD" id="cd05471">
    <property type="entry name" value="pepsin_like"/>
    <property type="match status" value="1"/>
</dbReference>
<dbReference type="InterPro" id="IPR001461">
    <property type="entry name" value="Aspartic_peptidase_A1"/>
</dbReference>
<dbReference type="PROSITE" id="PS51767">
    <property type="entry name" value="PEPTIDASE_A1"/>
    <property type="match status" value="1"/>
</dbReference>
<dbReference type="InterPro" id="IPR021109">
    <property type="entry name" value="Peptidase_aspartic_dom_sf"/>
</dbReference>
<dbReference type="Gene3D" id="2.40.70.10">
    <property type="entry name" value="Acid Proteases"/>
    <property type="match status" value="2"/>
</dbReference>
<comment type="caution">
    <text evidence="3">The sequence shown here is derived from an EMBL/GenBank/DDBJ whole genome shotgun (WGS) entry which is preliminary data.</text>
</comment>
<reference evidence="4" key="1">
    <citation type="submission" date="2024-06" db="EMBL/GenBank/DDBJ databases">
        <title>Multi-omics analyses provide insights into the biosynthesis of the anticancer antibiotic pleurotin in Hohenbuehelia grisea.</title>
        <authorList>
            <person name="Weaver J.A."/>
            <person name="Alberti F."/>
        </authorList>
    </citation>
    <scope>NUCLEOTIDE SEQUENCE [LARGE SCALE GENOMIC DNA]</scope>
    <source>
        <strain evidence="4">T-177</strain>
    </source>
</reference>
<dbReference type="SUPFAM" id="SSF50630">
    <property type="entry name" value="Acid proteases"/>
    <property type="match status" value="1"/>
</dbReference>
<name>A0ABR3J233_9AGAR</name>
<accession>A0ABR3J233</accession>
<comment type="similarity">
    <text evidence="1">Belongs to the peptidase A1 family.</text>
</comment>
<dbReference type="EMBL" id="JASNQZ010000012">
    <property type="protein sequence ID" value="KAL0949543.1"/>
    <property type="molecule type" value="Genomic_DNA"/>
</dbReference>
<sequence length="321" mass="34519">MGSQAEEGFWFGEIEVGTPPKTYRVQFDSLSSDLFLPGPSCKSSACHDHNIYNPRGSSTAQDTHRPFHIQPENNPEITIRCEIYVDTVIIGGLTVTTQAVGAAVDYPGSLASDEFPPDGVLGFAFPKLSQFGSRFTPLFSTLVARGLVTSPEFGVKLSQSDSQLFVGGVNSDSYRGDIIRTPVTEVGFWQISLDSANVNGNPIVSHRPAIIDTSSFAIHGPSRDVQRFYSAIPGAQDIGQGIWTFPCGSLPPLGLTFGGYPWAISPESFNLGPKSEGSSSCIGALVALDSDDLWLIGNVFLQNVYTVFNIETKEVGEANLK</sequence>
<dbReference type="InterPro" id="IPR033121">
    <property type="entry name" value="PEPTIDASE_A1"/>
</dbReference>
<organism evidence="3 4">
    <name type="scientific">Hohenbuehelia grisea</name>
    <dbReference type="NCBI Taxonomy" id="104357"/>
    <lineage>
        <taxon>Eukaryota</taxon>
        <taxon>Fungi</taxon>
        <taxon>Dikarya</taxon>
        <taxon>Basidiomycota</taxon>
        <taxon>Agaricomycotina</taxon>
        <taxon>Agaricomycetes</taxon>
        <taxon>Agaricomycetidae</taxon>
        <taxon>Agaricales</taxon>
        <taxon>Pleurotineae</taxon>
        <taxon>Pleurotaceae</taxon>
        <taxon>Hohenbuehelia</taxon>
    </lineage>
</organism>